<dbReference type="EMBL" id="AWUE01019118">
    <property type="protein sequence ID" value="OMO76058.1"/>
    <property type="molecule type" value="Genomic_DNA"/>
</dbReference>
<reference evidence="3" key="1">
    <citation type="submission" date="2013-09" db="EMBL/GenBank/DDBJ databases">
        <title>Corchorus olitorius genome sequencing.</title>
        <authorList>
            <person name="Alam M."/>
            <person name="Haque M.S."/>
            <person name="Islam M.S."/>
            <person name="Emdad E.M."/>
            <person name="Islam M.M."/>
            <person name="Ahmed B."/>
            <person name="Halim A."/>
            <person name="Hossen Q.M.M."/>
            <person name="Hossain M.Z."/>
            <person name="Ahmed R."/>
            <person name="Khan M.M."/>
            <person name="Islam R."/>
            <person name="Rashid M.M."/>
            <person name="Khan S.A."/>
            <person name="Rahman M.S."/>
            <person name="Alam M."/>
            <person name="Yahiya A.S."/>
            <person name="Khan M.S."/>
            <person name="Azam M.S."/>
            <person name="Haque T."/>
            <person name="Lashkar M.Z.H."/>
            <person name="Akhand A.I."/>
            <person name="Morshed G."/>
            <person name="Roy S."/>
            <person name="Uddin K.S."/>
            <person name="Rabeya T."/>
            <person name="Hossain A.S."/>
            <person name="Chowdhury A."/>
            <person name="Snigdha A.R."/>
            <person name="Mortoza M.S."/>
            <person name="Matin S.A."/>
            <person name="Hoque S.M.E."/>
            <person name="Islam M.K."/>
            <person name="Roy D.K."/>
            <person name="Haider R."/>
            <person name="Moosa M.M."/>
            <person name="Elias S.M."/>
            <person name="Hasan A.M."/>
            <person name="Jahan S."/>
            <person name="Shafiuddin M."/>
            <person name="Mahmood N."/>
            <person name="Shommy N.S."/>
        </authorList>
    </citation>
    <scope>NUCLEOTIDE SEQUENCE [LARGE SCALE GENOMIC DNA]</scope>
    <source>
        <strain evidence="3">cv. O-4</strain>
    </source>
</reference>
<evidence type="ECO:0000313" key="2">
    <source>
        <dbReference type="EMBL" id="OMO76058.1"/>
    </source>
</evidence>
<name>A0A1R3I0D5_9ROSI</name>
<keyword evidence="3" id="KW-1185">Reference proteome</keyword>
<accession>A0A1R3I0D5</accession>
<dbReference type="Proteomes" id="UP000187203">
    <property type="component" value="Unassembled WGS sequence"/>
</dbReference>
<proteinExistence type="predicted"/>
<feature type="region of interest" description="Disordered" evidence="1">
    <location>
        <begin position="26"/>
        <end position="47"/>
    </location>
</feature>
<evidence type="ECO:0000256" key="1">
    <source>
        <dbReference type="SAM" id="MobiDB-lite"/>
    </source>
</evidence>
<comment type="caution">
    <text evidence="2">The sequence shown here is derived from an EMBL/GenBank/DDBJ whole genome shotgun (WGS) entry which is preliminary data.</text>
</comment>
<gene>
    <name evidence="2" type="ORF">COLO4_25687</name>
</gene>
<protein>
    <submittedName>
        <fullName evidence="2">Uncharacterized protein</fullName>
    </submittedName>
</protein>
<dbReference type="AlphaFoldDB" id="A0A1R3I0D5"/>
<sequence>MAAANDGDVDDDDLVTQLKRRRVLTAKESAQDASKCMLPNPIKQSLS</sequence>
<organism evidence="2 3">
    <name type="scientific">Corchorus olitorius</name>
    <dbReference type="NCBI Taxonomy" id="93759"/>
    <lineage>
        <taxon>Eukaryota</taxon>
        <taxon>Viridiplantae</taxon>
        <taxon>Streptophyta</taxon>
        <taxon>Embryophyta</taxon>
        <taxon>Tracheophyta</taxon>
        <taxon>Spermatophyta</taxon>
        <taxon>Magnoliopsida</taxon>
        <taxon>eudicotyledons</taxon>
        <taxon>Gunneridae</taxon>
        <taxon>Pentapetalae</taxon>
        <taxon>rosids</taxon>
        <taxon>malvids</taxon>
        <taxon>Malvales</taxon>
        <taxon>Malvaceae</taxon>
        <taxon>Grewioideae</taxon>
        <taxon>Apeibeae</taxon>
        <taxon>Corchorus</taxon>
    </lineage>
</organism>
<evidence type="ECO:0000313" key="3">
    <source>
        <dbReference type="Proteomes" id="UP000187203"/>
    </source>
</evidence>